<feature type="region of interest" description="Disordered" evidence="1">
    <location>
        <begin position="54"/>
        <end position="91"/>
    </location>
</feature>
<feature type="compositionally biased region" description="Basic and acidic residues" evidence="1">
    <location>
        <begin position="74"/>
        <end position="91"/>
    </location>
</feature>
<name>A0A015LVB0_RHIIW</name>
<keyword evidence="3" id="KW-1185">Reference proteome</keyword>
<dbReference type="HOGENOM" id="CLU_2428243_0_0_1"/>
<protein>
    <submittedName>
        <fullName evidence="2">Uncharacterized protein</fullName>
    </submittedName>
</protein>
<dbReference type="Proteomes" id="UP000022910">
    <property type="component" value="Unassembled WGS sequence"/>
</dbReference>
<evidence type="ECO:0000313" key="3">
    <source>
        <dbReference type="Proteomes" id="UP000022910"/>
    </source>
</evidence>
<sequence>MSELRKNMREALQFTDNNTILARFILELRKVATGRSTRYRENIQITERPCNKKDYTELNKNSRSQHLPHRGRCRIRDDTSKTPSSERESLQ</sequence>
<organism evidence="2 3">
    <name type="scientific">Rhizophagus irregularis (strain DAOM 197198w)</name>
    <name type="common">Glomus intraradices</name>
    <dbReference type="NCBI Taxonomy" id="1432141"/>
    <lineage>
        <taxon>Eukaryota</taxon>
        <taxon>Fungi</taxon>
        <taxon>Fungi incertae sedis</taxon>
        <taxon>Mucoromycota</taxon>
        <taxon>Glomeromycotina</taxon>
        <taxon>Glomeromycetes</taxon>
        <taxon>Glomerales</taxon>
        <taxon>Glomeraceae</taxon>
        <taxon>Rhizophagus</taxon>
    </lineage>
</organism>
<dbReference type="EMBL" id="JEMT01026707">
    <property type="protein sequence ID" value="EXX58558.1"/>
    <property type="molecule type" value="Genomic_DNA"/>
</dbReference>
<evidence type="ECO:0000256" key="1">
    <source>
        <dbReference type="SAM" id="MobiDB-lite"/>
    </source>
</evidence>
<reference evidence="2 3" key="1">
    <citation type="submission" date="2014-02" db="EMBL/GenBank/DDBJ databases">
        <title>Single nucleus genome sequencing reveals high similarity among nuclei of an endomycorrhizal fungus.</title>
        <authorList>
            <person name="Lin K."/>
            <person name="Geurts R."/>
            <person name="Zhang Z."/>
            <person name="Limpens E."/>
            <person name="Saunders D.G."/>
            <person name="Mu D."/>
            <person name="Pang E."/>
            <person name="Cao H."/>
            <person name="Cha H."/>
            <person name="Lin T."/>
            <person name="Zhou Q."/>
            <person name="Shang Y."/>
            <person name="Li Y."/>
            <person name="Ivanov S."/>
            <person name="Sharma T."/>
            <person name="Velzen R.V."/>
            <person name="Ruijter N.D."/>
            <person name="Aanen D.K."/>
            <person name="Win J."/>
            <person name="Kamoun S."/>
            <person name="Bisseling T."/>
            <person name="Huang S."/>
        </authorList>
    </citation>
    <scope>NUCLEOTIDE SEQUENCE [LARGE SCALE GENOMIC DNA]</scope>
    <source>
        <strain evidence="3">DAOM197198w</strain>
    </source>
</reference>
<dbReference type="AlphaFoldDB" id="A0A015LVB0"/>
<evidence type="ECO:0000313" key="2">
    <source>
        <dbReference type="EMBL" id="EXX58558.1"/>
    </source>
</evidence>
<accession>A0A015LVB0</accession>
<gene>
    <name evidence="2" type="ORF">RirG_196890</name>
</gene>
<comment type="caution">
    <text evidence="2">The sequence shown here is derived from an EMBL/GenBank/DDBJ whole genome shotgun (WGS) entry which is preliminary data.</text>
</comment>
<proteinExistence type="predicted"/>